<dbReference type="EMBL" id="BSDI01000029">
    <property type="protein sequence ID" value="GLH99945.1"/>
    <property type="molecule type" value="Genomic_DNA"/>
</dbReference>
<proteinExistence type="predicted"/>
<dbReference type="RefSeq" id="WP_281899941.1">
    <property type="nucleotide sequence ID" value="NZ_BSDI01000029.1"/>
</dbReference>
<keyword evidence="1" id="KW-1133">Transmembrane helix</keyword>
<organism evidence="2 3">
    <name type="scientific">Phytohabitans aurantiacus</name>
    <dbReference type="NCBI Taxonomy" id="3016789"/>
    <lineage>
        <taxon>Bacteria</taxon>
        <taxon>Bacillati</taxon>
        <taxon>Actinomycetota</taxon>
        <taxon>Actinomycetes</taxon>
        <taxon>Micromonosporales</taxon>
        <taxon>Micromonosporaceae</taxon>
    </lineage>
</organism>
<name>A0ABQ5R2Z0_9ACTN</name>
<keyword evidence="3" id="KW-1185">Reference proteome</keyword>
<gene>
    <name evidence="2" type="ORF">Pa4123_52210</name>
</gene>
<keyword evidence="1" id="KW-0472">Membrane</keyword>
<dbReference type="Proteomes" id="UP001144280">
    <property type="component" value="Unassembled WGS sequence"/>
</dbReference>
<comment type="caution">
    <text evidence="2">The sequence shown here is derived from an EMBL/GenBank/DDBJ whole genome shotgun (WGS) entry which is preliminary data.</text>
</comment>
<feature type="transmembrane region" description="Helical" evidence="1">
    <location>
        <begin position="6"/>
        <end position="25"/>
    </location>
</feature>
<protein>
    <recommendedName>
        <fullName evidence="4">Heme exporter protein D</fullName>
    </recommendedName>
</protein>
<keyword evidence="1" id="KW-0812">Transmembrane</keyword>
<accession>A0ABQ5R2Z0</accession>
<sequence length="45" mass="5170">MPLSHWAALLYTAAVLTLAATYLWSKDAGRRKRAMILLRRLTGRR</sequence>
<evidence type="ECO:0000313" key="2">
    <source>
        <dbReference type="EMBL" id="GLH99945.1"/>
    </source>
</evidence>
<evidence type="ECO:0008006" key="4">
    <source>
        <dbReference type="Google" id="ProtNLM"/>
    </source>
</evidence>
<evidence type="ECO:0000313" key="3">
    <source>
        <dbReference type="Proteomes" id="UP001144280"/>
    </source>
</evidence>
<reference evidence="2" key="1">
    <citation type="submission" date="2022-12" db="EMBL/GenBank/DDBJ databases">
        <title>New Phytohabitans aurantiacus sp. RD004123 nov., an actinomycete isolated from soil.</title>
        <authorList>
            <person name="Triningsih D.W."/>
            <person name="Harunari E."/>
            <person name="Igarashi Y."/>
        </authorList>
    </citation>
    <scope>NUCLEOTIDE SEQUENCE</scope>
    <source>
        <strain evidence="2">RD004123</strain>
    </source>
</reference>
<evidence type="ECO:0000256" key="1">
    <source>
        <dbReference type="SAM" id="Phobius"/>
    </source>
</evidence>